<dbReference type="SUPFAM" id="SSF53474">
    <property type="entry name" value="alpha/beta-Hydrolases"/>
    <property type="match status" value="1"/>
</dbReference>
<dbReference type="RefSeq" id="WP_004288652.1">
    <property type="nucleotide sequence ID" value="NZ_CABKNQ010000020.1"/>
</dbReference>
<dbReference type="STRING" id="483216.BACEGG_00377"/>
<dbReference type="InterPro" id="IPR029058">
    <property type="entry name" value="AB_hydrolase_fold"/>
</dbReference>
<organism evidence="3 4">
    <name type="scientific">Bacteroides eggerthii</name>
    <dbReference type="NCBI Taxonomy" id="28111"/>
    <lineage>
        <taxon>Bacteria</taxon>
        <taxon>Pseudomonadati</taxon>
        <taxon>Bacteroidota</taxon>
        <taxon>Bacteroidia</taxon>
        <taxon>Bacteroidales</taxon>
        <taxon>Bacteroidaceae</taxon>
        <taxon>Bacteroides</taxon>
    </lineage>
</organism>
<feature type="chain" id="PRO_5016863219" evidence="1">
    <location>
        <begin position="22"/>
        <end position="322"/>
    </location>
</feature>
<evidence type="ECO:0000256" key="1">
    <source>
        <dbReference type="SAM" id="SignalP"/>
    </source>
</evidence>
<keyword evidence="1" id="KW-0732">Signal</keyword>
<protein>
    <submittedName>
        <fullName evidence="3">Alpha/beta fold family hydrolase</fullName>
    </submittedName>
</protein>
<dbReference type="OrthoDB" id="9809549at2"/>
<dbReference type="GO" id="GO:0052689">
    <property type="term" value="F:carboxylic ester hydrolase activity"/>
    <property type="evidence" value="ECO:0007669"/>
    <property type="project" value="TreeGrafter"/>
</dbReference>
<evidence type="ECO:0000313" key="3">
    <source>
        <dbReference type="EMBL" id="SUV44084.1"/>
    </source>
</evidence>
<evidence type="ECO:0000313" key="4">
    <source>
        <dbReference type="Proteomes" id="UP000254424"/>
    </source>
</evidence>
<dbReference type="Proteomes" id="UP000254424">
    <property type="component" value="Unassembled WGS sequence"/>
</dbReference>
<dbReference type="GeneID" id="93072083"/>
<dbReference type="InterPro" id="IPR053145">
    <property type="entry name" value="AB_hydrolase_Est10"/>
</dbReference>
<accession>A0A380ZCL8</accession>
<dbReference type="InterPro" id="IPR022742">
    <property type="entry name" value="Hydrolase_4"/>
</dbReference>
<dbReference type="PANTHER" id="PTHR43265:SF1">
    <property type="entry name" value="ESTERASE ESTD"/>
    <property type="match status" value="1"/>
</dbReference>
<gene>
    <name evidence="3" type="ORF">NCTC11155_03494</name>
</gene>
<feature type="signal peptide" evidence="1">
    <location>
        <begin position="1"/>
        <end position="21"/>
    </location>
</feature>
<reference evidence="3 4" key="1">
    <citation type="submission" date="2018-06" db="EMBL/GenBank/DDBJ databases">
        <authorList>
            <consortium name="Pathogen Informatics"/>
            <person name="Doyle S."/>
        </authorList>
    </citation>
    <scope>NUCLEOTIDE SEQUENCE [LARGE SCALE GENOMIC DNA]</scope>
    <source>
        <strain evidence="3 4">NCTC11155</strain>
    </source>
</reference>
<proteinExistence type="predicted"/>
<dbReference type="Pfam" id="PF12146">
    <property type="entry name" value="Hydrolase_4"/>
    <property type="match status" value="1"/>
</dbReference>
<dbReference type="AlphaFoldDB" id="A0A380ZCL8"/>
<dbReference type="Gene3D" id="3.40.50.1820">
    <property type="entry name" value="alpha/beta hydrolase"/>
    <property type="match status" value="1"/>
</dbReference>
<dbReference type="EMBL" id="UFSX01000002">
    <property type="protein sequence ID" value="SUV44084.1"/>
    <property type="molecule type" value="Genomic_DNA"/>
</dbReference>
<dbReference type="PANTHER" id="PTHR43265">
    <property type="entry name" value="ESTERASE ESTD"/>
    <property type="match status" value="1"/>
</dbReference>
<feature type="domain" description="Serine aminopeptidase S33" evidence="2">
    <location>
        <begin position="82"/>
        <end position="283"/>
    </location>
</feature>
<evidence type="ECO:0000259" key="2">
    <source>
        <dbReference type="Pfam" id="PF12146"/>
    </source>
</evidence>
<name>A0A380ZCL8_9BACE</name>
<keyword evidence="3" id="KW-0378">Hydrolase</keyword>
<sequence>MKQLFLLLFGLALFVLPYCQAQPLTSEEHPVTLNTASGSINGKLLLPAHAKSCHVVVLIAGSGPTDMDGNNPMMKNNSLKFLAEGLALKGIASLRFDKRGIASSASAGKEESKLRLEDYVNDVTGWIDLLAKDKRFTGITVAGHSEGSLIGMLTCRKRPEVKGFISIAGAGSPAYDLIEKQVAAQMTPESIRKEVASINESLKNGKEVAQVPAYLQTLFRPSVQPYLISWYKYNPQTVIASLKMPILILQGKKDIQVQEEEAARLKKASPQAELILIDKMNHVLKDCESINPQQQMAVYNNPSLPVNAALINAIAEFIKKNK</sequence>